<reference evidence="2" key="1">
    <citation type="journal article" date="2015" name="Nature">
        <title>Complex archaea that bridge the gap between prokaryotes and eukaryotes.</title>
        <authorList>
            <person name="Spang A."/>
            <person name="Saw J.H."/>
            <person name="Jorgensen S.L."/>
            <person name="Zaremba-Niedzwiedzka K."/>
            <person name="Martijn J."/>
            <person name="Lind A.E."/>
            <person name="van Eijk R."/>
            <person name="Schleper C."/>
            <person name="Guy L."/>
            <person name="Ettema T.J."/>
        </authorList>
    </citation>
    <scope>NUCLEOTIDE SEQUENCE</scope>
</reference>
<sequence length="221" mass="25146">MRIGITGWRGFIGSYLKDKIENPILFQGNLKQLGDVKAFTKSCDRIYHIAGKNKGDDGNILSNNLVSTGNLILALKLQSINPEIVFVSPKQVEGHRNSEYGLVKWIEEGIIHRANKWCIFGVPNVYGANGRPFYNSVVATFAYQLSHGQEVTIDDPNDTREFIFVEDLVGRLLKPEFSVYVPIEGEVMSIKEVYEYLTTKLGEHENLKKCLDYWREHVPHT</sequence>
<gene>
    <name evidence="2" type="ORF">LCGC14_2243030</name>
</gene>
<dbReference type="SUPFAM" id="SSF51735">
    <property type="entry name" value="NAD(P)-binding Rossmann-fold domains"/>
    <property type="match status" value="1"/>
</dbReference>
<dbReference type="EMBL" id="LAZR01030414">
    <property type="protein sequence ID" value="KKL56678.1"/>
    <property type="molecule type" value="Genomic_DNA"/>
</dbReference>
<evidence type="ECO:0000313" key="2">
    <source>
        <dbReference type="EMBL" id="KKL56678.1"/>
    </source>
</evidence>
<feature type="domain" description="NAD-dependent epimerase/dehydratase" evidence="1">
    <location>
        <begin position="5"/>
        <end position="169"/>
    </location>
</feature>
<dbReference type="Gene3D" id="3.40.50.720">
    <property type="entry name" value="NAD(P)-binding Rossmann-like Domain"/>
    <property type="match status" value="1"/>
</dbReference>
<dbReference type="InterPro" id="IPR036291">
    <property type="entry name" value="NAD(P)-bd_dom_sf"/>
</dbReference>
<protein>
    <recommendedName>
        <fullName evidence="1">NAD-dependent epimerase/dehydratase domain-containing protein</fullName>
    </recommendedName>
</protein>
<proteinExistence type="predicted"/>
<name>A0A0F9D4J0_9ZZZZ</name>
<evidence type="ECO:0000259" key="1">
    <source>
        <dbReference type="Pfam" id="PF01370"/>
    </source>
</evidence>
<dbReference type="InterPro" id="IPR001509">
    <property type="entry name" value="Epimerase_deHydtase"/>
</dbReference>
<dbReference type="Pfam" id="PF01370">
    <property type="entry name" value="Epimerase"/>
    <property type="match status" value="1"/>
</dbReference>
<dbReference type="AlphaFoldDB" id="A0A0F9D4J0"/>
<accession>A0A0F9D4J0</accession>
<organism evidence="2">
    <name type="scientific">marine sediment metagenome</name>
    <dbReference type="NCBI Taxonomy" id="412755"/>
    <lineage>
        <taxon>unclassified sequences</taxon>
        <taxon>metagenomes</taxon>
        <taxon>ecological metagenomes</taxon>
    </lineage>
</organism>
<comment type="caution">
    <text evidence="2">The sequence shown here is derived from an EMBL/GenBank/DDBJ whole genome shotgun (WGS) entry which is preliminary data.</text>
</comment>